<evidence type="ECO:0000256" key="3">
    <source>
        <dbReference type="ARBA" id="ARBA00022475"/>
    </source>
</evidence>
<evidence type="ECO:0000259" key="8">
    <source>
        <dbReference type="PROSITE" id="PS50850"/>
    </source>
</evidence>
<dbReference type="Proteomes" id="UP000467240">
    <property type="component" value="Unassembled WGS sequence"/>
</dbReference>
<comment type="caution">
    <text evidence="9">The sequence shown here is derived from an EMBL/GenBank/DDBJ whole genome shotgun (WGS) entry which is preliminary data.</text>
</comment>
<dbReference type="GO" id="GO:0022857">
    <property type="term" value="F:transmembrane transporter activity"/>
    <property type="evidence" value="ECO:0007669"/>
    <property type="project" value="InterPro"/>
</dbReference>
<feature type="transmembrane region" description="Helical" evidence="7">
    <location>
        <begin position="162"/>
        <end position="179"/>
    </location>
</feature>
<feature type="transmembrane region" description="Helical" evidence="7">
    <location>
        <begin position="99"/>
        <end position="120"/>
    </location>
</feature>
<dbReference type="Gene3D" id="1.20.1720.10">
    <property type="entry name" value="Multidrug resistance protein D"/>
    <property type="match status" value="1"/>
</dbReference>
<dbReference type="InterPro" id="IPR020846">
    <property type="entry name" value="MFS_dom"/>
</dbReference>
<dbReference type="InterPro" id="IPR036259">
    <property type="entry name" value="MFS_trans_sf"/>
</dbReference>
<keyword evidence="5 7" id="KW-1133">Transmembrane helix</keyword>
<dbReference type="GO" id="GO:0005886">
    <property type="term" value="C:plasma membrane"/>
    <property type="evidence" value="ECO:0007669"/>
    <property type="project" value="UniProtKB-SubCell"/>
</dbReference>
<evidence type="ECO:0000313" key="9">
    <source>
        <dbReference type="EMBL" id="KAB1656355.1"/>
    </source>
</evidence>
<dbReference type="RefSeq" id="WP_158040881.1">
    <property type="nucleotide sequence ID" value="NZ_JACCFV010000001.1"/>
</dbReference>
<feature type="transmembrane region" description="Helical" evidence="7">
    <location>
        <begin position="348"/>
        <end position="378"/>
    </location>
</feature>
<keyword evidence="4 7" id="KW-0812">Transmembrane</keyword>
<organism evidence="9 10">
    <name type="scientific">Pseudoclavibacter chungangensis</name>
    <dbReference type="NCBI Taxonomy" id="587635"/>
    <lineage>
        <taxon>Bacteria</taxon>
        <taxon>Bacillati</taxon>
        <taxon>Actinomycetota</taxon>
        <taxon>Actinomycetes</taxon>
        <taxon>Micrococcales</taxon>
        <taxon>Microbacteriaceae</taxon>
        <taxon>Pseudoclavibacter</taxon>
    </lineage>
</organism>
<dbReference type="AlphaFoldDB" id="A0A7J5BRJ5"/>
<evidence type="ECO:0000313" key="10">
    <source>
        <dbReference type="Proteomes" id="UP000467240"/>
    </source>
</evidence>
<dbReference type="SUPFAM" id="SSF103473">
    <property type="entry name" value="MFS general substrate transporter"/>
    <property type="match status" value="1"/>
</dbReference>
<comment type="subcellular location">
    <subcellularLocation>
        <location evidence="1">Cell membrane</location>
        <topology evidence="1">Multi-pass membrane protein</topology>
    </subcellularLocation>
</comment>
<evidence type="ECO:0000256" key="5">
    <source>
        <dbReference type="ARBA" id="ARBA00022989"/>
    </source>
</evidence>
<reference evidence="9 10" key="1">
    <citation type="submission" date="2019-09" db="EMBL/GenBank/DDBJ databases">
        <title>Phylogeny of genus Pseudoclavibacter and closely related genus.</title>
        <authorList>
            <person name="Li Y."/>
        </authorList>
    </citation>
    <scope>NUCLEOTIDE SEQUENCE [LARGE SCALE GENOMIC DNA]</scope>
    <source>
        <strain evidence="9 10">DSM 23821</strain>
    </source>
</reference>
<protein>
    <submittedName>
        <fullName evidence="9">MFS transporter</fullName>
    </submittedName>
</protein>
<dbReference type="InterPro" id="IPR011701">
    <property type="entry name" value="MFS"/>
</dbReference>
<feature type="domain" description="Major facilitator superfamily (MFS) profile" evidence="8">
    <location>
        <begin position="8"/>
        <end position="445"/>
    </location>
</feature>
<keyword evidence="6 7" id="KW-0472">Membrane</keyword>
<evidence type="ECO:0000256" key="7">
    <source>
        <dbReference type="SAM" id="Phobius"/>
    </source>
</evidence>
<evidence type="ECO:0000256" key="6">
    <source>
        <dbReference type="ARBA" id="ARBA00023136"/>
    </source>
</evidence>
<feature type="transmembrane region" description="Helical" evidence="7">
    <location>
        <begin position="132"/>
        <end position="150"/>
    </location>
</feature>
<feature type="transmembrane region" description="Helical" evidence="7">
    <location>
        <begin position="390"/>
        <end position="410"/>
    </location>
</feature>
<evidence type="ECO:0000256" key="2">
    <source>
        <dbReference type="ARBA" id="ARBA00022448"/>
    </source>
</evidence>
<feature type="transmembrane region" description="Helical" evidence="7">
    <location>
        <begin position="422"/>
        <end position="444"/>
    </location>
</feature>
<feature type="transmembrane region" description="Helical" evidence="7">
    <location>
        <begin position="222"/>
        <end position="240"/>
    </location>
</feature>
<dbReference type="PROSITE" id="PS50850">
    <property type="entry name" value="MFS"/>
    <property type="match status" value="1"/>
</dbReference>
<feature type="transmembrane region" description="Helical" evidence="7">
    <location>
        <begin position="291"/>
        <end position="308"/>
    </location>
</feature>
<keyword evidence="10" id="KW-1185">Reference proteome</keyword>
<sequence>MKPVPRRLAFLVAACFFMENLDVTIVTTALPTIASELGVGTPEAAVLVSSYLVALAVFIPLGGWLLTRLQARTVFVAAIVVFTLASLGCGFAQDLGTLTSLRVLQGAGGALMVPVGRQLVLRDAPKQDIPRLIAYIVWPGLVAPVIAPFVGGVITTHVAWEWIFWINVPLGIIATIAAIRLTPRTVEGERTAFDVLGFVLVAVGLGGLTWGAQRVVDGAWDAPIWGGAAVVALVVGILHLRRTPHPVIDLGVLRDRVFATAQLGQVAYWIAVGAVPYLLPLLLQQAYGWDPVQAGLLVMWVFVGNIGIKPATTPLLNRFSYRSVLVVSAIALAVVTVALALVPPEWPSVVLAVLALLSGVFRSVALTAFATIGFATIANEERRAANTVNAVIVQVASGFGVSIASVGLAFGVWSTGETARPAFLIAFALVSVGALASAIVMSTLPRGSGDELRTVRRA</sequence>
<feature type="transmembrane region" description="Helical" evidence="7">
    <location>
        <begin position="261"/>
        <end position="279"/>
    </location>
</feature>
<dbReference type="PANTHER" id="PTHR42718:SF46">
    <property type="entry name" value="BLR6921 PROTEIN"/>
    <property type="match status" value="1"/>
</dbReference>
<proteinExistence type="predicted"/>
<evidence type="ECO:0000256" key="1">
    <source>
        <dbReference type="ARBA" id="ARBA00004651"/>
    </source>
</evidence>
<dbReference type="OrthoDB" id="7375466at2"/>
<feature type="transmembrane region" description="Helical" evidence="7">
    <location>
        <begin position="320"/>
        <end position="342"/>
    </location>
</feature>
<dbReference type="EMBL" id="WBJZ01000012">
    <property type="protein sequence ID" value="KAB1656355.1"/>
    <property type="molecule type" value="Genomic_DNA"/>
</dbReference>
<feature type="transmembrane region" description="Helical" evidence="7">
    <location>
        <begin position="73"/>
        <end position="93"/>
    </location>
</feature>
<dbReference type="Pfam" id="PF07690">
    <property type="entry name" value="MFS_1"/>
    <property type="match status" value="2"/>
</dbReference>
<evidence type="ECO:0000256" key="4">
    <source>
        <dbReference type="ARBA" id="ARBA00022692"/>
    </source>
</evidence>
<name>A0A7J5BRJ5_9MICO</name>
<keyword evidence="3" id="KW-1003">Cell membrane</keyword>
<dbReference type="Gene3D" id="1.20.1250.20">
    <property type="entry name" value="MFS general substrate transporter like domains"/>
    <property type="match status" value="1"/>
</dbReference>
<keyword evidence="2" id="KW-0813">Transport</keyword>
<feature type="transmembrane region" description="Helical" evidence="7">
    <location>
        <begin position="44"/>
        <end position="66"/>
    </location>
</feature>
<gene>
    <name evidence="9" type="ORF">F8O01_10845</name>
</gene>
<dbReference type="PANTHER" id="PTHR42718">
    <property type="entry name" value="MAJOR FACILITATOR SUPERFAMILY MULTIDRUG TRANSPORTER MFSC"/>
    <property type="match status" value="1"/>
</dbReference>
<accession>A0A7J5BRJ5</accession>
<feature type="transmembrane region" description="Helical" evidence="7">
    <location>
        <begin position="191"/>
        <end position="210"/>
    </location>
</feature>